<dbReference type="PANTHER" id="PTHR36838">
    <property type="entry name" value="AUXIN EFFLUX CARRIER FAMILY PROTEIN"/>
    <property type="match status" value="1"/>
</dbReference>
<keyword evidence="2" id="KW-0472">Membrane</keyword>
<feature type="transmembrane region" description="Helical" evidence="2">
    <location>
        <begin position="346"/>
        <end position="366"/>
    </location>
</feature>
<dbReference type="Proteomes" id="UP000223913">
    <property type="component" value="Unassembled WGS sequence"/>
</dbReference>
<evidence type="ECO:0000256" key="1">
    <source>
        <dbReference type="ARBA" id="ARBA00022448"/>
    </source>
</evidence>
<dbReference type="PANTHER" id="PTHR36838:SF3">
    <property type="entry name" value="TRANSPORTER AUXIN EFFLUX CARRIER EC FAMILY"/>
    <property type="match status" value="1"/>
</dbReference>
<proteinExistence type="predicted"/>
<feature type="transmembrane region" description="Helical" evidence="2">
    <location>
        <begin position="58"/>
        <end position="80"/>
    </location>
</feature>
<feature type="transmembrane region" description="Helical" evidence="2">
    <location>
        <begin position="314"/>
        <end position="334"/>
    </location>
</feature>
<protein>
    <submittedName>
        <fullName evidence="3">Permease</fullName>
    </submittedName>
</protein>
<keyword evidence="2" id="KW-1133">Transmembrane helix</keyword>
<dbReference type="EMBL" id="PDUD01000010">
    <property type="protein sequence ID" value="PHN07444.1"/>
    <property type="molecule type" value="Genomic_DNA"/>
</dbReference>
<keyword evidence="2" id="KW-0812">Transmembrane</keyword>
<gene>
    <name evidence="3" type="ORF">CRP01_06535</name>
</gene>
<organism evidence="3 4">
    <name type="scientific">Flavilitoribacter nigricans (strain ATCC 23147 / DSM 23189 / NBRC 102662 / NCIMB 1420 / SS-2)</name>
    <name type="common">Lewinella nigricans</name>
    <dbReference type="NCBI Taxonomy" id="1122177"/>
    <lineage>
        <taxon>Bacteria</taxon>
        <taxon>Pseudomonadati</taxon>
        <taxon>Bacteroidota</taxon>
        <taxon>Saprospiria</taxon>
        <taxon>Saprospirales</taxon>
        <taxon>Lewinellaceae</taxon>
        <taxon>Flavilitoribacter</taxon>
    </lineage>
</organism>
<keyword evidence="1" id="KW-0813">Transport</keyword>
<reference evidence="3 4" key="1">
    <citation type="submission" date="2017-10" db="EMBL/GenBank/DDBJ databases">
        <title>The draft genome sequence of Lewinella nigricans NBRC 102662.</title>
        <authorList>
            <person name="Wang K."/>
        </authorList>
    </citation>
    <scope>NUCLEOTIDE SEQUENCE [LARGE SCALE GENOMIC DNA]</scope>
    <source>
        <strain evidence="3 4">NBRC 102662</strain>
    </source>
</reference>
<comment type="caution">
    <text evidence="3">The sequence shown here is derived from an EMBL/GenBank/DDBJ whole genome shotgun (WGS) entry which is preliminary data.</text>
</comment>
<feature type="transmembrane region" description="Helical" evidence="2">
    <location>
        <begin position="92"/>
        <end position="113"/>
    </location>
</feature>
<feature type="transmembrane region" description="Helical" evidence="2">
    <location>
        <begin position="208"/>
        <end position="230"/>
    </location>
</feature>
<dbReference type="RefSeq" id="WP_099149212.1">
    <property type="nucleotide sequence ID" value="NZ_PDUD01000010.1"/>
</dbReference>
<name>A0A2D0NG13_FLAN2</name>
<keyword evidence="4" id="KW-1185">Reference proteome</keyword>
<feature type="transmembrane region" description="Helical" evidence="2">
    <location>
        <begin position="35"/>
        <end position="52"/>
    </location>
</feature>
<accession>A0A2D0NG13</accession>
<sequence>MALQKTISFILLILIGVLLKKKLKDKEQLGGVKILILSIALPATIFVALLKIKIDSSLLFLPLLALVFNVIMLLAARFMLPQFGIRKDSADSRTIMLLLPSLAPGLSCFPFILEYLGEESLARAALTDVGNKVFVLILLYLLAMQWYYTRRRRLQGDDNTEAVSTKSRLKDLMVSLVREPVNMVIVTALVMLGFGWNLDSLPLFLQDSVVRMSVLMTPMVLLFIGMAVKFQKAEMALIFKLLSFRAGLAFLLSALFLTFVPAATPAAILLAIVFPQSACSFWPFAHMSAVSALESEDAAKARHKEGEPTFQLDLALNTLALSLPFSTLIILSIFSLNEFFLTSWHTALVGLGFLVIAAVPGLYAMLRPKEGTEVKSEPKISIRQLSEVER</sequence>
<feature type="transmembrane region" description="Helical" evidence="2">
    <location>
        <begin position="176"/>
        <end position="196"/>
    </location>
</feature>
<dbReference type="AlphaFoldDB" id="A0A2D0NG13"/>
<evidence type="ECO:0000313" key="4">
    <source>
        <dbReference type="Proteomes" id="UP000223913"/>
    </source>
</evidence>
<dbReference type="OrthoDB" id="1490711at2"/>
<evidence type="ECO:0000313" key="3">
    <source>
        <dbReference type="EMBL" id="PHN07444.1"/>
    </source>
</evidence>
<evidence type="ECO:0000256" key="2">
    <source>
        <dbReference type="SAM" id="Phobius"/>
    </source>
</evidence>